<feature type="region of interest" description="Disordered" evidence="2">
    <location>
        <begin position="159"/>
        <end position="188"/>
    </location>
</feature>
<dbReference type="Proteomes" id="UP000663843">
    <property type="component" value="Unassembled WGS sequence"/>
</dbReference>
<evidence type="ECO:0008006" key="5">
    <source>
        <dbReference type="Google" id="ProtNLM"/>
    </source>
</evidence>
<organism evidence="3 4">
    <name type="scientific">Rhizoctonia solani</name>
    <dbReference type="NCBI Taxonomy" id="456999"/>
    <lineage>
        <taxon>Eukaryota</taxon>
        <taxon>Fungi</taxon>
        <taxon>Dikarya</taxon>
        <taxon>Basidiomycota</taxon>
        <taxon>Agaricomycotina</taxon>
        <taxon>Agaricomycetes</taxon>
        <taxon>Cantharellales</taxon>
        <taxon>Ceratobasidiaceae</taxon>
        <taxon>Rhizoctonia</taxon>
    </lineage>
</organism>
<name>A0A8H2WG38_9AGAM</name>
<feature type="compositionally biased region" description="Low complexity" evidence="2">
    <location>
        <begin position="173"/>
        <end position="188"/>
    </location>
</feature>
<gene>
    <name evidence="3" type="ORF">RDB_LOCUS20445</name>
</gene>
<evidence type="ECO:0000256" key="2">
    <source>
        <dbReference type="SAM" id="MobiDB-lite"/>
    </source>
</evidence>
<dbReference type="EMBL" id="CAJMWT010001044">
    <property type="protein sequence ID" value="CAE6374402.1"/>
    <property type="molecule type" value="Genomic_DNA"/>
</dbReference>
<protein>
    <recommendedName>
        <fullName evidence="5">Laminin domain protein</fullName>
    </recommendedName>
</protein>
<sequence length="337" mass="37597">MHNNLISSPPNLPAYLRDIYDLKPIFGTPSDDEVMGIHAVIQMAQKAVDVPGTGDPLLLAKLAEHLFNIQMAKYRINYLTATFPEPIVDAPSDEDIVKVQNAIRTYNQLVNISSMFDPRINMELSQQLFDIQMAKYTQRTRQSRAALVWAGIPSSSPTTIFKRTSDEAQEEPTTNNSGTGANNNLASGQSIQTLSDPAVREYLQTSNRLAEQANQLVERSNLLIERLNQLGERANELAERSKQPAETNILVEKVTELFGRLNDHFEESNRIAKSHTQPVENLGDILKNINRVLVGIQHARVFGLNVGLDNSYLEPQGQYSQGSGLFGKRKRGDAWAK</sequence>
<dbReference type="AlphaFoldDB" id="A0A8H2WG38"/>
<keyword evidence="1" id="KW-0175">Coiled coil</keyword>
<evidence type="ECO:0000313" key="3">
    <source>
        <dbReference type="EMBL" id="CAE6374402.1"/>
    </source>
</evidence>
<comment type="caution">
    <text evidence="3">The sequence shown here is derived from an EMBL/GenBank/DDBJ whole genome shotgun (WGS) entry which is preliminary data.</text>
</comment>
<evidence type="ECO:0000313" key="4">
    <source>
        <dbReference type="Proteomes" id="UP000663843"/>
    </source>
</evidence>
<accession>A0A8H2WG38</accession>
<proteinExistence type="predicted"/>
<reference evidence="3" key="1">
    <citation type="submission" date="2021-01" db="EMBL/GenBank/DDBJ databases">
        <authorList>
            <person name="Kaushik A."/>
        </authorList>
    </citation>
    <scope>NUCLEOTIDE SEQUENCE</scope>
    <source>
        <strain evidence="3">AG2-2IIIB</strain>
    </source>
</reference>
<evidence type="ECO:0000256" key="1">
    <source>
        <dbReference type="SAM" id="Coils"/>
    </source>
</evidence>
<feature type="coiled-coil region" evidence="1">
    <location>
        <begin position="199"/>
        <end position="240"/>
    </location>
</feature>